<reference evidence="2" key="1">
    <citation type="journal article" date="2015" name="Nature">
        <title>Complex archaea that bridge the gap between prokaryotes and eukaryotes.</title>
        <authorList>
            <person name="Spang A."/>
            <person name="Saw J.H."/>
            <person name="Jorgensen S.L."/>
            <person name="Zaremba-Niedzwiedzka K."/>
            <person name="Martijn J."/>
            <person name="Lind A.E."/>
            <person name="van Eijk R."/>
            <person name="Schleper C."/>
            <person name="Guy L."/>
            <person name="Ettema T.J."/>
        </authorList>
    </citation>
    <scope>NUCLEOTIDE SEQUENCE</scope>
</reference>
<keyword evidence="1" id="KW-0175">Coiled coil</keyword>
<evidence type="ECO:0000313" key="2">
    <source>
        <dbReference type="EMBL" id="KKM23969.1"/>
    </source>
</evidence>
<organism evidence="2">
    <name type="scientific">marine sediment metagenome</name>
    <dbReference type="NCBI Taxonomy" id="412755"/>
    <lineage>
        <taxon>unclassified sequences</taxon>
        <taxon>metagenomes</taxon>
        <taxon>ecological metagenomes</taxon>
    </lineage>
</organism>
<feature type="coiled-coil region" evidence="1">
    <location>
        <begin position="51"/>
        <end position="85"/>
    </location>
</feature>
<sequence>RKRKDTALATRREVEAETQKDIIYFKKDANSYKAIASAKRKEIFDEMQVDVDKAVAEHKALIKENKDLEKKIKDTKLKLQQVKEGIIT</sequence>
<accession>A0A0F9IVB8</accession>
<proteinExistence type="predicted"/>
<comment type="caution">
    <text evidence="2">The sequence shown here is derived from an EMBL/GenBank/DDBJ whole genome shotgun (WGS) entry which is preliminary data.</text>
</comment>
<dbReference type="AlphaFoldDB" id="A0A0F9IVB8"/>
<dbReference type="EMBL" id="LAZR01013018">
    <property type="protein sequence ID" value="KKM23969.1"/>
    <property type="molecule type" value="Genomic_DNA"/>
</dbReference>
<evidence type="ECO:0000256" key="1">
    <source>
        <dbReference type="SAM" id="Coils"/>
    </source>
</evidence>
<name>A0A0F9IVB8_9ZZZZ</name>
<gene>
    <name evidence="2" type="ORF">LCGC14_1609860</name>
</gene>
<protein>
    <submittedName>
        <fullName evidence="2">Uncharacterized protein</fullName>
    </submittedName>
</protein>
<feature type="non-terminal residue" evidence="2">
    <location>
        <position position="1"/>
    </location>
</feature>